<dbReference type="Pfam" id="PF07559">
    <property type="entry name" value="FlgE_D2"/>
    <property type="match status" value="1"/>
</dbReference>
<dbReference type="InterPro" id="IPR020013">
    <property type="entry name" value="Flagellar_FlgE/F/G"/>
</dbReference>
<dbReference type="Proteomes" id="UP000885986">
    <property type="component" value="Unassembled WGS sequence"/>
</dbReference>
<dbReference type="SUPFAM" id="SSF117143">
    <property type="entry name" value="Flagellar hook protein flgE"/>
    <property type="match status" value="1"/>
</dbReference>
<dbReference type="InterPro" id="IPR037058">
    <property type="entry name" value="Falgellar_hook_FlgE_sf"/>
</dbReference>
<dbReference type="GO" id="GO:0005829">
    <property type="term" value="C:cytosol"/>
    <property type="evidence" value="ECO:0007669"/>
    <property type="project" value="TreeGrafter"/>
</dbReference>
<feature type="domain" description="Flagellar hook protein FlgE D2" evidence="5">
    <location>
        <begin position="186"/>
        <end position="352"/>
    </location>
</feature>
<dbReference type="Gene3D" id="2.60.98.20">
    <property type="entry name" value="Flagellar hook protein FlgE"/>
    <property type="match status" value="1"/>
</dbReference>
<keyword evidence="7" id="KW-0282">Flagellum</keyword>
<gene>
    <name evidence="7" type="ORF">ENN98_07480</name>
</gene>
<evidence type="ECO:0000259" key="5">
    <source>
        <dbReference type="Pfam" id="PF07559"/>
    </source>
</evidence>
<dbReference type="AlphaFoldDB" id="A0A7C2XS61"/>
<reference evidence="7" key="1">
    <citation type="journal article" date="2020" name="mSystems">
        <title>Genome- and Community-Level Interaction Insights into Carbon Utilization and Element Cycling Functions of Hydrothermarchaeota in Hydrothermal Sediment.</title>
        <authorList>
            <person name="Zhou Z."/>
            <person name="Liu Y."/>
            <person name="Xu W."/>
            <person name="Pan J."/>
            <person name="Luo Z.H."/>
            <person name="Li M."/>
        </authorList>
    </citation>
    <scope>NUCLEOTIDE SEQUENCE [LARGE SCALE GENOMIC DNA]</scope>
    <source>
        <strain evidence="7">SpSt-1224</strain>
    </source>
</reference>
<dbReference type="EMBL" id="DSDS01000167">
    <property type="protein sequence ID" value="HET98511.1"/>
    <property type="molecule type" value="Genomic_DNA"/>
</dbReference>
<keyword evidence="7" id="KW-0969">Cilium</keyword>
<accession>A0A7C2XS61</accession>
<comment type="caution">
    <text evidence="7">The sequence shown here is derived from an EMBL/GenBank/DDBJ whole genome shotgun (WGS) entry which is preliminary data.</text>
</comment>
<dbReference type="NCBIfam" id="TIGR03506">
    <property type="entry name" value="FlgEFG_subfam"/>
    <property type="match status" value="1"/>
</dbReference>
<evidence type="ECO:0000256" key="1">
    <source>
        <dbReference type="ARBA" id="ARBA00004117"/>
    </source>
</evidence>
<dbReference type="InterPro" id="IPR019776">
    <property type="entry name" value="Flagellar_basal_body_rod_CS"/>
</dbReference>
<evidence type="ECO:0000256" key="2">
    <source>
        <dbReference type="ARBA" id="ARBA00009677"/>
    </source>
</evidence>
<dbReference type="PANTHER" id="PTHR30435">
    <property type="entry name" value="FLAGELLAR PROTEIN"/>
    <property type="match status" value="1"/>
</dbReference>
<dbReference type="GO" id="GO:0071978">
    <property type="term" value="P:bacterial-type flagellum-dependent swarming motility"/>
    <property type="evidence" value="ECO:0007669"/>
    <property type="project" value="TreeGrafter"/>
</dbReference>
<feature type="domain" description="Flagellar hook protein FlgE/F/G-like D1" evidence="6">
    <location>
        <begin position="88"/>
        <end position="141"/>
    </location>
</feature>
<dbReference type="InterPro" id="IPR011491">
    <property type="entry name" value="FlgE_D2"/>
</dbReference>
<dbReference type="InterPro" id="IPR037925">
    <property type="entry name" value="FlgE/F/G-like"/>
</dbReference>
<keyword evidence="3 4" id="KW-0975">Bacterial flagellum</keyword>
<keyword evidence="7" id="KW-0966">Cell projection</keyword>
<dbReference type="PROSITE" id="PS00588">
    <property type="entry name" value="FLAGELLA_BB_ROD"/>
    <property type="match status" value="1"/>
</dbReference>
<feature type="non-terminal residue" evidence="7">
    <location>
        <position position="589"/>
    </location>
</feature>
<dbReference type="InterPro" id="IPR053967">
    <property type="entry name" value="LlgE_F_G-like_D1"/>
</dbReference>
<organism evidence="7">
    <name type="scientific">Desulfurivibrio alkaliphilus</name>
    <dbReference type="NCBI Taxonomy" id="427923"/>
    <lineage>
        <taxon>Bacteria</taxon>
        <taxon>Pseudomonadati</taxon>
        <taxon>Thermodesulfobacteriota</taxon>
        <taxon>Desulfobulbia</taxon>
        <taxon>Desulfobulbales</taxon>
        <taxon>Desulfobulbaceae</taxon>
        <taxon>Desulfurivibrio</taxon>
    </lineage>
</organism>
<sequence length="589" mass="62260">MSLSSSLYAGISGLSTMGNGMSVLGDNVANVNTIAFKSSRSTFQDVLSQSVATAAGSAQVGRGVTLTTVDGLFAQGSFESTSTPTDLAIGGEGFFMLRASDSAEADMYTRAGEFRFNTQGYLTSPAGHFVQGWSVDAVTGQIQGTIGDINLGRATPPVATERIDLIVNVDSRTPPETTEQRLFDAWNGTNMAAANPTSPIDAANFEYTTAIKVYDSKGAAHDVTIYFDRTTQDNQYEFLVTCDPASDLRTLDEREQVIYAPNERYNYEQHKGAGALMYGIIDFNTSGAITGINAWNVPPDGKVDPAQNTNRITLDPTDNYYSFGANFTGAAENQMIDLNFGARYSGQTTNLAQILVTNNGAYSDANATNHITRETLWQDVYDVNGNRMTGGDRITVAGFDHGGYYREYTYAVSGNERVGIFLENLGNQFGATATIDAYGRIRITDNSPGYSGLTITSFDVFSANEADPFGGGDRVENVTALSAAPLVNVDGTPITSVTAALTAVGSYDGGDPPVWTGLGAGGAIVFAGVDTGNNPVGATFTEGVDGTTVADLLAFMGNLYSVNPGDVTAVLDSSGRLRLLDNTLGGDLR</sequence>
<name>A0A7C2XS61_9BACT</name>
<evidence type="ECO:0000313" key="7">
    <source>
        <dbReference type="EMBL" id="HET98511.1"/>
    </source>
</evidence>
<proteinExistence type="inferred from homology"/>
<dbReference type="Pfam" id="PF22692">
    <property type="entry name" value="LlgE_F_G_D1"/>
    <property type="match status" value="1"/>
</dbReference>
<protein>
    <recommendedName>
        <fullName evidence="4">Flagellar hook protein FlgE</fullName>
    </recommendedName>
</protein>
<comment type="similarity">
    <text evidence="2 4">Belongs to the flagella basal body rod proteins family.</text>
</comment>
<comment type="function">
    <text evidence="4">A flexible structure which links the flagellar filament to the drive apparatus in the basal body.</text>
</comment>
<dbReference type="GO" id="GO:0009424">
    <property type="term" value="C:bacterial-type flagellum hook"/>
    <property type="evidence" value="ECO:0007669"/>
    <property type="project" value="TreeGrafter"/>
</dbReference>
<comment type="subcellular location">
    <subcellularLocation>
        <location evidence="1 4">Bacterial flagellum basal body</location>
    </subcellularLocation>
</comment>
<dbReference type="PANTHER" id="PTHR30435:SF1">
    <property type="entry name" value="FLAGELLAR HOOK PROTEIN FLGE"/>
    <property type="match status" value="1"/>
</dbReference>
<evidence type="ECO:0000256" key="4">
    <source>
        <dbReference type="RuleBase" id="RU362116"/>
    </source>
</evidence>
<dbReference type="GO" id="GO:0009425">
    <property type="term" value="C:bacterial-type flagellum basal body"/>
    <property type="evidence" value="ECO:0007669"/>
    <property type="project" value="UniProtKB-SubCell"/>
</dbReference>
<evidence type="ECO:0000256" key="3">
    <source>
        <dbReference type="ARBA" id="ARBA00023143"/>
    </source>
</evidence>
<evidence type="ECO:0000259" key="6">
    <source>
        <dbReference type="Pfam" id="PF22692"/>
    </source>
</evidence>